<proteinExistence type="predicted"/>
<name>A0A809S5D0_9BACT</name>
<reference evidence="1" key="1">
    <citation type="journal article" name="DNA Res.">
        <title>The physiological potential of anammox bacteria as revealed by their core genome structure.</title>
        <authorList>
            <person name="Okubo T."/>
            <person name="Toyoda A."/>
            <person name="Fukuhara K."/>
            <person name="Uchiyama I."/>
            <person name="Harigaya Y."/>
            <person name="Kuroiwa M."/>
            <person name="Suzuki T."/>
            <person name="Murakami Y."/>
            <person name="Suwa Y."/>
            <person name="Takami H."/>
        </authorList>
    </citation>
    <scope>NUCLEOTIDE SEQUENCE</scope>
    <source>
        <strain evidence="1">317325-2</strain>
    </source>
</reference>
<organism evidence="1 2">
    <name type="scientific">Candidatus Nitrosymbiomonas proteolyticus</name>
    <dbReference type="NCBI Taxonomy" id="2608984"/>
    <lineage>
        <taxon>Bacteria</taxon>
        <taxon>Bacillati</taxon>
        <taxon>Armatimonadota</taxon>
        <taxon>Armatimonadota incertae sedis</taxon>
        <taxon>Candidatus Nitrosymbiomonas</taxon>
    </lineage>
</organism>
<gene>
    <name evidence="1" type="ORF">NPRO_17620</name>
</gene>
<dbReference type="EMBL" id="AP021858">
    <property type="protein sequence ID" value="BBO24167.1"/>
    <property type="molecule type" value="Genomic_DNA"/>
</dbReference>
<accession>A0A809S5D0</accession>
<protein>
    <submittedName>
        <fullName evidence="1">Uncharacterized protein</fullName>
    </submittedName>
</protein>
<sequence length="307" mass="34010">MVFREYGSFGKCWVVDLGEAEALVTLEFGPRVIRLGPKGGSNLFKEFAGGDSVGDLGFRLYGGHRLWSGPEVPTTCYLPDNEPVAAIEVPDGVRFTSPANAAGIEKSLDLRGIGDRSVTLAHRLTNRSDAPLELFPWALSAMAPGGVCYVPLPEFRAHTEDLLPATPLVAWRYTDFSDPRWRFTPGSLSLSQTESPSPQKAGLWVEQGIAAYVLEGWVFLKRFEPYRPEDCPDFGCNFEMFTNGEMLEIESVGPIRSLQPGESLDHFETWYVRQTSEFHALRSGSREWLNEAAATCPFRAVEPRVSG</sequence>
<dbReference type="AlphaFoldDB" id="A0A809S5D0"/>
<dbReference type="KEGG" id="npy:NPRO_17620"/>
<evidence type="ECO:0000313" key="2">
    <source>
        <dbReference type="Proteomes" id="UP000662873"/>
    </source>
</evidence>
<evidence type="ECO:0000313" key="1">
    <source>
        <dbReference type="EMBL" id="BBO24167.1"/>
    </source>
</evidence>
<dbReference type="Proteomes" id="UP000662873">
    <property type="component" value="Chromosome"/>
</dbReference>